<evidence type="ECO:0000313" key="11">
    <source>
        <dbReference type="EMBL" id="MDO6963872.1"/>
    </source>
</evidence>
<dbReference type="PANTHER" id="PTHR43790:SF3">
    <property type="entry name" value="D-ALLOSE IMPORT ATP-BINDING PROTEIN ALSA-RELATED"/>
    <property type="match status" value="1"/>
</dbReference>
<evidence type="ECO:0000256" key="7">
    <source>
        <dbReference type="ARBA" id="ARBA00022840"/>
    </source>
</evidence>
<reference evidence="11" key="2">
    <citation type="submission" date="2023-07" db="EMBL/GenBank/DDBJ databases">
        <authorList>
            <person name="Shen H."/>
        </authorList>
    </citation>
    <scope>NUCLEOTIDE SEQUENCE</scope>
    <source>
        <strain evidence="11">TNR-22</strain>
    </source>
</reference>
<dbReference type="InterPro" id="IPR027417">
    <property type="entry name" value="P-loop_NTPase"/>
</dbReference>
<feature type="domain" description="ABC transporter" evidence="10">
    <location>
        <begin position="261"/>
        <end position="503"/>
    </location>
</feature>
<keyword evidence="9" id="KW-0472">Membrane</keyword>
<evidence type="ECO:0000256" key="1">
    <source>
        <dbReference type="ARBA" id="ARBA00005417"/>
    </source>
</evidence>
<evidence type="ECO:0000256" key="3">
    <source>
        <dbReference type="ARBA" id="ARBA00022475"/>
    </source>
</evidence>
<protein>
    <submittedName>
        <fullName evidence="11">Sugar ABC transporter ATP-binding protein</fullName>
    </submittedName>
</protein>
<dbReference type="Proteomes" id="UP001174932">
    <property type="component" value="Unassembled WGS sequence"/>
</dbReference>
<dbReference type="Pfam" id="PF00005">
    <property type="entry name" value="ABC_tran"/>
    <property type="match status" value="2"/>
</dbReference>
<dbReference type="CDD" id="cd03215">
    <property type="entry name" value="ABC_Carb_Monos_II"/>
    <property type="match status" value="1"/>
</dbReference>
<evidence type="ECO:0000313" key="12">
    <source>
        <dbReference type="Proteomes" id="UP001174932"/>
    </source>
</evidence>
<keyword evidence="8" id="KW-1278">Translocase</keyword>
<dbReference type="InterPro" id="IPR003593">
    <property type="entry name" value="AAA+_ATPase"/>
</dbReference>
<evidence type="ECO:0000256" key="4">
    <source>
        <dbReference type="ARBA" id="ARBA00022597"/>
    </source>
</evidence>
<dbReference type="InterPro" id="IPR017871">
    <property type="entry name" value="ABC_transporter-like_CS"/>
</dbReference>
<sequence>MTTPALSIAGLCKSYAGVPALRGARLELFSSEVHALMGENGAGKSTLIKTLAGAVAADAGEIAVDGQALALQTPSQSHHAGFRFIHQELSVIPHLSVAENLFLGRPYPQRFGLLAHWPELNRRARAALSALSIDHIDPSLKMARLATGDQMLVKIAAAFLGDDGAPARIYVMDEPTAALTDSESERLFAIIARLKARGCAVLYVSHRMDEVMRIADRVTVMRDGETVSTAAIADVTKADIIEWMTGRTLAEAFPQRLASPLPETLLDIHGLSGAGVDTVDLSIRRGEILGIAGLSGAGQNELLKLLIGAEPITAGEIRLDGRKLGRGDPARRWQEGFAYVPRERRREGLVAGASIGQNTILPHLKALARAGIFRKRKLEQSRAAELGKRVRLKAAGIDQPVRQLSGGNQQKVVFARAMLASPKMLLLDEPSRGVDVGAKFDIHTLLRELSAAGAGILLASTDLPELIGMTDRIAIMRAGRIAEIVETAGLDQAQLLALIFGDGNLDAQPRTVGA</sequence>
<keyword evidence="4" id="KW-0762">Sugar transport</keyword>
<feature type="domain" description="ABC transporter" evidence="10">
    <location>
        <begin position="6"/>
        <end position="248"/>
    </location>
</feature>
<keyword evidence="3" id="KW-1003">Cell membrane</keyword>
<dbReference type="PANTHER" id="PTHR43790">
    <property type="entry name" value="CARBOHYDRATE TRANSPORT ATP-BINDING PROTEIN MG119-RELATED"/>
    <property type="match status" value="1"/>
</dbReference>
<dbReference type="PROSITE" id="PS50893">
    <property type="entry name" value="ABC_TRANSPORTER_2"/>
    <property type="match status" value="2"/>
</dbReference>
<dbReference type="InterPro" id="IPR003439">
    <property type="entry name" value="ABC_transporter-like_ATP-bd"/>
</dbReference>
<keyword evidence="5" id="KW-0677">Repeat</keyword>
<name>A0ABT8YJL0_9HYPH</name>
<evidence type="ECO:0000256" key="5">
    <source>
        <dbReference type="ARBA" id="ARBA00022737"/>
    </source>
</evidence>
<evidence type="ECO:0000256" key="9">
    <source>
        <dbReference type="ARBA" id="ARBA00023136"/>
    </source>
</evidence>
<evidence type="ECO:0000256" key="2">
    <source>
        <dbReference type="ARBA" id="ARBA00022448"/>
    </source>
</evidence>
<keyword evidence="2" id="KW-0813">Transport</keyword>
<dbReference type="RefSeq" id="WP_304375779.1">
    <property type="nucleotide sequence ID" value="NZ_JAUOZU010000006.1"/>
</dbReference>
<evidence type="ECO:0000256" key="8">
    <source>
        <dbReference type="ARBA" id="ARBA00022967"/>
    </source>
</evidence>
<dbReference type="SUPFAM" id="SSF52540">
    <property type="entry name" value="P-loop containing nucleoside triphosphate hydrolases"/>
    <property type="match status" value="2"/>
</dbReference>
<keyword evidence="7 11" id="KW-0067">ATP-binding</keyword>
<keyword evidence="6" id="KW-0547">Nucleotide-binding</keyword>
<gene>
    <name evidence="11" type="ORF">Q4481_07875</name>
</gene>
<comment type="caution">
    <text evidence="11">The sequence shown here is derived from an EMBL/GenBank/DDBJ whole genome shotgun (WGS) entry which is preliminary data.</text>
</comment>
<organism evidence="11 12">
    <name type="scientific">Rhizobium alvei</name>
    <dbReference type="NCBI Taxonomy" id="1132659"/>
    <lineage>
        <taxon>Bacteria</taxon>
        <taxon>Pseudomonadati</taxon>
        <taxon>Pseudomonadota</taxon>
        <taxon>Alphaproteobacteria</taxon>
        <taxon>Hyphomicrobiales</taxon>
        <taxon>Rhizobiaceae</taxon>
        <taxon>Rhizobium/Agrobacterium group</taxon>
        <taxon>Rhizobium</taxon>
    </lineage>
</organism>
<dbReference type="SMART" id="SM00382">
    <property type="entry name" value="AAA"/>
    <property type="match status" value="2"/>
</dbReference>
<dbReference type="GO" id="GO:0005524">
    <property type="term" value="F:ATP binding"/>
    <property type="evidence" value="ECO:0007669"/>
    <property type="project" value="UniProtKB-KW"/>
</dbReference>
<reference evidence="11" key="1">
    <citation type="journal article" date="2015" name="Int. J. Syst. Evol. Microbiol.">
        <title>Rhizobium alvei sp. nov., isolated from a freshwater river.</title>
        <authorList>
            <person name="Sheu S.Y."/>
            <person name="Huang H.W."/>
            <person name="Young C.C."/>
            <person name="Chen W.M."/>
        </authorList>
    </citation>
    <scope>NUCLEOTIDE SEQUENCE</scope>
    <source>
        <strain evidence="11">TNR-22</strain>
    </source>
</reference>
<dbReference type="EMBL" id="JAUOZU010000006">
    <property type="protein sequence ID" value="MDO6963872.1"/>
    <property type="molecule type" value="Genomic_DNA"/>
</dbReference>
<dbReference type="CDD" id="cd03216">
    <property type="entry name" value="ABC_Carb_Monos_I"/>
    <property type="match status" value="1"/>
</dbReference>
<comment type="similarity">
    <text evidence="1">Belongs to the ABC transporter superfamily.</text>
</comment>
<proteinExistence type="inferred from homology"/>
<dbReference type="PROSITE" id="PS00211">
    <property type="entry name" value="ABC_TRANSPORTER_1"/>
    <property type="match status" value="1"/>
</dbReference>
<dbReference type="Gene3D" id="3.40.50.300">
    <property type="entry name" value="P-loop containing nucleotide triphosphate hydrolases"/>
    <property type="match status" value="2"/>
</dbReference>
<dbReference type="InterPro" id="IPR050107">
    <property type="entry name" value="ABC_carbohydrate_import_ATPase"/>
</dbReference>
<evidence type="ECO:0000259" key="10">
    <source>
        <dbReference type="PROSITE" id="PS50893"/>
    </source>
</evidence>
<accession>A0ABT8YJL0</accession>
<evidence type="ECO:0000256" key="6">
    <source>
        <dbReference type="ARBA" id="ARBA00022741"/>
    </source>
</evidence>
<keyword evidence="12" id="KW-1185">Reference proteome</keyword>